<dbReference type="InterPro" id="IPR000055">
    <property type="entry name" value="Restrct_endonuc_typeI_TRD"/>
</dbReference>
<feature type="coiled-coil region" evidence="9">
    <location>
        <begin position="665"/>
        <end position="692"/>
    </location>
</feature>
<protein>
    <recommendedName>
        <fullName evidence="2">site-specific DNA-methyltransferase (adenine-specific)</fullName>
        <ecNumber evidence="2">2.1.1.72</ecNumber>
    </recommendedName>
</protein>
<keyword evidence="7" id="KW-0238">DNA-binding</keyword>
<dbReference type="PRINTS" id="PR00507">
    <property type="entry name" value="N12N6MTFRASE"/>
</dbReference>
<comment type="similarity">
    <text evidence="1">Belongs to the type-I restriction system S methylase family.</text>
</comment>
<evidence type="ECO:0000256" key="9">
    <source>
        <dbReference type="SAM" id="Coils"/>
    </source>
</evidence>
<evidence type="ECO:0000256" key="5">
    <source>
        <dbReference type="ARBA" id="ARBA00022691"/>
    </source>
</evidence>
<accession>A0A6C0KT13</accession>
<evidence type="ECO:0000256" key="2">
    <source>
        <dbReference type="ARBA" id="ARBA00011900"/>
    </source>
</evidence>
<keyword evidence="4" id="KW-0808">Transferase</keyword>
<dbReference type="EC" id="2.1.1.72" evidence="2"/>
<dbReference type="Gene3D" id="1.20.1260.30">
    <property type="match status" value="1"/>
</dbReference>
<dbReference type="PANTHER" id="PTHR42933">
    <property type="entry name" value="SLR6095 PROTEIN"/>
    <property type="match status" value="1"/>
</dbReference>
<dbReference type="InterPro" id="IPR002052">
    <property type="entry name" value="DNA_methylase_N6_adenine_CS"/>
</dbReference>
<dbReference type="InterPro" id="IPR029063">
    <property type="entry name" value="SAM-dependent_MTases_sf"/>
</dbReference>
<comment type="catalytic activity">
    <reaction evidence="8">
        <text>a 2'-deoxyadenosine in DNA + S-adenosyl-L-methionine = an N(6)-methyl-2'-deoxyadenosine in DNA + S-adenosyl-L-homocysteine + H(+)</text>
        <dbReference type="Rhea" id="RHEA:15197"/>
        <dbReference type="Rhea" id="RHEA-COMP:12418"/>
        <dbReference type="Rhea" id="RHEA-COMP:12419"/>
        <dbReference type="ChEBI" id="CHEBI:15378"/>
        <dbReference type="ChEBI" id="CHEBI:57856"/>
        <dbReference type="ChEBI" id="CHEBI:59789"/>
        <dbReference type="ChEBI" id="CHEBI:90615"/>
        <dbReference type="ChEBI" id="CHEBI:90616"/>
        <dbReference type="EC" id="2.1.1.72"/>
    </reaction>
</comment>
<dbReference type="Gene3D" id="3.90.220.20">
    <property type="entry name" value="DNA methylase specificity domains"/>
    <property type="match status" value="1"/>
</dbReference>
<dbReference type="Gene3D" id="3.40.50.150">
    <property type="entry name" value="Vaccinia Virus protein VP39"/>
    <property type="match status" value="1"/>
</dbReference>
<keyword evidence="5" id="KW-0949">S-adenosyl-L-methionine</keyword>
<evidence type="ECO:0000256" key="3">
    <source>
        <dbReference type="ARBA" id="ARBA00022603"/>
    </source>
</evidence>
<dbReference type="PANTHER" id="PTHR42933:SF4">
    <property type="entry name" value="TYPE I RESTRICTION ENZYME ECOKI METHYLASE SUBUNIT"/>
    <property type="match status" value="1"/>
</dbReference>
<evidence type="ECO:0000256" key="6">
    <source>
        <dbReference type="ARBA" id="ARBA00022747"/>
    </source>
</evidence>
<dbReference type="SUPFAM" id="SSF116734">
    <property type="entry name" value="DNA methylase specificity domain"/>
    <property type="match status" value="1"/>
</dbReference>
<evidence type="ECO:0000256" key="7">
    <source>
        <dbReference type="ARBA" id="ARBA00023125"/>
    </source>
</evidence>
<dbReference type="GO" id="GO:0008170">
    <property type="term" value="F:N-methyltransferase activity"/>
    <property type="evidence" value="ECO:0007669"/>
    <property type="project" value="InterPro"/>
</dbReference>
<dbReference type="InterPro" id="IPR038333">
    <property type="entry name" value="T1MK-like_N_sf"/>
</dbReference>
<evidence type="ECO:0000256" key="1">
    <source>
        <dbReference type="ARBA" id="ARBA00010923"/>
    </source>
</evidence>
<evidence type="ECO:0000256" key="4">
    <source>
        <dbReference type="ARBA" id="ARBA00022679"/>
    </source>
</evidence>
<dbReference type="AlphaFoldDB" id="A0A6C0KT13"/>
<evidence type="ECO:0000256" key="8">
    <source>
        <dbReference type="ARBA" id="ARBA00047942"/>
    </source>
</evidence>
<dbReference type="InterPro" id="IPR044946">
    <property type="entry name" value="Restrct_endonuc_typeI_TRD_sf"/>
</dbReference>
<dbReference type="Pfam" id="PF02384">
    <property type="entry name" value="N6_Mtase"/>
    <property type="match status" value="1"/>
</dbReference>
<dbReference type="SUPFAM" id="SSF53335">
    <property type="entry name" value="S-adenosyl-L-methionine-dependent methyltransferases"/>
    <property type="match status" value="1"/>
</dbReference>
<feature type="domain" description="Type I restriction modification DNA specificity" evidence="10">
    <location>
        <begin position="515"/>
        <end position="688"/>
    </location>
</feature>
<reference evidence="12" key="1">
    <citation type="journal article" date="2020" name="Nature">
        <title>Giant virus diversity and host interactions through global metagenomics.</title>
        <authorList>
            <person name="Schulz F."/>
            <person name="Roux S."/>
            <person name="Paez-Espino D."/>
            <person name="Jungbluth S."/>
            <person name="Walsh D.A."/>
            <person name="Denef V.J."/>
            <person name="McMahon K.D."/>
            <person name="Konstantinidis K.T."/>
            <person name="Eloe-Fadrosh E.A."/>
            <person name="Kyrpides N.C."/>
            <person name="Woyke T."/>
        </authorList>
    </citation>
    <scope>NUCLEOTIDE SEQUENCE</scope>
    <source>
        <strain evidence="12">GVMAG-S-3300013094-100</strain>
    </source>
</reference>
<name>A0A6C0KT13_9ZZZZ</name>
<keyword evidence="6" id="KW-0680">Restriction system</keyword>
<dbReference type="GO" id="GO:0009307">
    <property type="term" value="P:DNA restriction-modification system"/>
    <property type="evidence" value="ECO:0007669"/>
    <property type="project" value="UniProtKB-KW"/>
</dbReference>
<evidence type="ECO:0000259" key="10">
    <source>
        <dbReference type="Pfam" id="PF01420"/>
    </source>
</evidence>
<evidence type="ECO:0000313" key="12">
    <source>
        <dbReference type="EMBL" id="QHU21112.1"/>
    </source>
</evidence>
<evidence type="ECO:0000259" key="11">
    <source>
        <dbReference type="Pfam" id="PF02384"/>
    </source>
</evidence>
<dbReference type="InterPro" id="IPR051537">
    <property type="entry name" value="DNA_Adenine_Mtase"/>
</dbReference>
<keyword evidence="9" id="KW-0175">Coiled coil</keyword>
<sequence length="705" mass="80820">MAEYVCDLCKKIFNQKIDFTRHKNKKSPCISLNEMQQLAQTKEEKSDIKSQLISVFKNCLNILRDNEGLTGEKALRNLSYLLILKLLEPHLGTEINIDEYEYDFSHIEDNAIDKHKKKLLSIVRFSNLSKEKEDNIPTNMKYLWSDILSVHPITKNIFLKDKTFDIQHKNTYTKLITKLVSLNISNTDYDILGNAYEEVIQDIMTGKVLGQFFTQPLIKKMMVKLINPQIHLDGKIDSCGDPTMGTGGFLITYLQYILEQAKTKNITPDWNFIKTEGLYGKELEPDTYQLAVSNMLISSGHMFEQLERGDSIRKPIERKFDNILANPPFGIKGLKYDDFESPLKSEYIPIKSDNAVSLFIQAIIYMLKINGKCAVVLPDGQDLFSKSNTTLIAIREYLMKTCDLKEIIYLPSGIFTYTSIKTCVFYFIKKKEGTEVLDTKIKLSKTNKAKETGRDYKFTKTHQTTKVKFYDFNPYEDIKNLLVEVPIEKIASNSYVLNYAEYMKEEEYNEEEYSDDIEVKTLEEVCTFNIGGTPSRSNEDYYKNGTNLWISVRELNGGIINDTTEKITDEAVKNSSVKLFDVGTILFSFKLSIGKTGIVGTPMYSNEAIAGINTKNKNILLNKYLYYYLRINDFKQKGAGILGQGSLNKQSLAKLKIIIPSIEKQKEIINKMEQIDNDNKNLEEQIKQNTKKAKDIILGLAKIND</sequence>
<dbReference type="GO" id="GO:0009007">
    <property type="term" value="F:site-specific DNA-methyltransferase (adenine-specific) activity"/>
    <property type="evidence" value="ECO:0007669"/>
    <property type="project" value="UniProtKB-EC"/>
</dbReference>
<feature type="domain" description="DNA methylase adenine-specific" evidence="11">
    <location>
        <begin position="188"/>
        <end position="510"/>
    </location>
</feature>
<dbReference type="GO" id="GO:0032259">
    <property type="term" value="P:methylation"/>
    <property type="evidence" value="ECO:0007669"/>
    <property type="project" value="UniProtKB-KW"/>
</dbReference>
<dbReference type="InterPro" id="IPR003356">
    <property type="entry name" value="DNA_methylase_A-5"/>
</dbReference>
<organism evidence="12">
    <name type="scientific">viral metagenome</name>
    <dbReference type="NCBI Taxonomy" id="1070528"/>
    <lineage>
        <taxon>unclassified sequences</taxon>
        <taxon>metagenomes</taxon>
        <taxon>organismal metagenomes</taxon>
    </lineage>
</organism>
<dbReference type="Pfam" id="PF01420">
    <property type="entry name" value="Methylase_S"/>
    <property type="match status" value="1"/>
</dbReference>
<keyword evidence="3" id="KW-0489">Methyltransferase</keyword>
<dbReference type="PROSITE" id="PS00092">
    <property type="entry name" value="N6_MTASE"/>
    <property type="match status" value="1"/>
</dbReference>
<dbReference type="GO" id="GO:0003677">
    <property type="term" value="F:DNA binding"/>
    <property type="evidence" value="ECO:0007669"/>
    <property type="project" value="UniProtKB-KW"/>
</dbReference>
<proteinExistence type="inferred from homology"/>
<dbReference type="EMBL" id="MN740978">
    <property type="protein sequence ID" value="QHU21112.1"/>
    <property type="molecule type" value="Genomic_DNA"/>
</dbReference>